<proteinExistence type="predicted"/>
<evidence type="ECO:0000313" key="2">
    <source>
        <dbReference type="Proteomes" id="UP000886501"/>
    </source>
</evidence>
<name>A0ACB6YYA3_THEGA</name>
<organism evidence="1 2">
    <name type="scientific">Thelephora ganbajun</name>
    <name type="common">Ganba fungus</name>
    <dbReference type="NCBI Taxonomy" id="370292"/>
    <lineage>
        <taxon>Eukaryota</taxon>
        <taxon>Fungi</taxon>
        <taxon>Dikarya</taxon>
        <taxon>Basidiomycota</taxon>
        <taxon>Agaricomycotina</taxon>
        <taxon>Agaricomycetes</taxon>
        <taxon>Thelephorales</taxon>
        <taxon>Thelephoraceae</taxon>
        <taxon>Thelephora</taxon>
    </lineage>
</organism>
<evidence type="ECO:0000313" key="1">
    <source>
        <dbReference type="EMBL" id="KAF9642283.1"/>
    </source>
</evidence>
<keyword evidence="2" id="KW-1185">Reference proteome</keyword>
<reference evidence="1" key="2">
    <citation type="journal article" date="2020" name="Nat. Commun.">
        <title>Large-scale genome sequencing of mycorrhizal fungi provides insights into the early evolution of symbiotic traits.</title>
        <authorList>
            <person name="Miyauchi S."/>
            <person name="Kiss E."/>
            <person name="Kuo A."/>
            <person name="Drula E."/>
            <person name="Kohler A."/>
            <person name="Sanchez-Garcia M."/>
            <person name="Morin E."/>
            <person name="Andreopoulos B."/>
            <person name="Barry K.W."/>
            <person name="Bonito G."/>
            <person name="Buee M."/>
            <person name="Carver A."/>
            <person name="Chen C."/>
            <person name="Cichocki N."/>
            <person name="Clum A."/>
            <person name="Culley D."/>
            <person name="Crous P.W."/>
            <person name="Fauchery L."/>
            <person name="Girlanda M."/>
            <person name="Hayes R.D."/>
            <person name="Keri Z."/>
            <person name="LaButti K."/>
            <person name="Lipzen A."/>
            <person name="Lombard V."/>
            <person name="Magnuson J."/>
            <person name="Maillard F."/>
            <person name="Murat C."/>
            <person name="Nolan M."/>
            <person name="Ohm R.A."/>
            <person name="Pangilinan J."/>
            <person name="Pereira M.F."/>
            <person name="Perotto S."/>
            <person name="Peter M."/>
            <person name="Pfister S."/>
            <person name="Riley R."/>
            <person name="Sitrit Y."/>
            <person name="Stielow J.B."/>
            <person name="Szollosi G."/>
            <person name="Zifcakova L."/>
            <person name="Stursova M."/>
            <person name="Spatafora J.W."/>
            <person name="Tedersoo L."/>
            <person name="Vaario L.M."/>
            <person name="Yamada A."/>
            <person name="Yan M."/>
            <person name="Wang P."/>
            <person name="Xu J."/>
            <person name="Bruns T."/>
            <person name="Baldrian P."/>
            <person name="Vilgalys R."/>
            <person name="Dunand C."/>
            <person name="Henrissat B."/>
            <person name="Grigoriev I.V."/>
            <person name="Hibbett D."/>
            <person name="Nagy L.G."/>
            <person name="Martin F.M."/>
        </authorList>
    </citation>
    <scope>NUCLEOTIDE SEQUENCE</scope>
    <source>
        <strain evidence="1">P2</strain>
    </source>
</reference>
<gene>
    <name evidence="1" type="ORF">BDM02DRAFT_2362550</name>
</gene>
<sequence>MSNRPTLPPLRTLGLPNPCSSLREQMSALGVNDTNGTYDSLSPYTTCPYHLRLLMTHDRPSLPRPSLPGRSCPPPNTMYPVSP</sequence>
<dbReference type="EMBL" id="MU118558">
    <property type="protein sequence ID" value="KAF9642283.1"/>
    <property type="molecule type" value="Genomic_DNA"/>
</dbReference>
<comment type="caution">
    <text evidence="1">The sequence shown here is derived from an EMBL/GenBank/DDBJ whole genome shotgun (WGS) entry which is preliminary data.</text>
</comment>
<dbReference type="Proteomes" id="UP000886501">
    <property type="component" value="Unassembled WGS sequence"/>
</dbReference>
<reference evidence="1" key="1">
    <citation type="submission" date="2019-10" db="EMBL/GenBank/DDBJ databases">
        <authorList>
            <consortium name="DOE Joint Genome Institute"/>
            <person name="Kuo A."/>
            <person name="Miyauchi S."/>
            <person name="Kiss E."/>
            <person name="Drula E."/>
            <person name="Kohler A."/>
            <person name="Sanchez-Garcia M."/>
            <person name="Andreopoulos B."/>
            <person name="Barry K.W."/>
            <person name="Bonito G."/>
            <person name="Buee M."/>
            <person name="Carver A."/>
            <person name="Chen C."/>
            <person name="Cichocki N."/>
            <person name="Clum A."/>
            <person name="Culley D."/>
            <person name="Crous P.W."/>
            <person name="Fauchery L."/>
            <person name="Girlanda M."/>
            <person name="Hayes R."/>
            <person name="Keri Z."/>
            <person name="Labutti K."/>
            <person name="Lipzen A."/>
            <person name="Lombard V."/>
            <person name="Magnuson J."/>
            <person name="Maillard F."/>
            <person name="Morin E."/>
            <person name="Murat C."/>
            <person name="Nolan M."/>
            <person name="Ohm R."/>
            <person name="Pangilinan J."/>
            <person name="Pereira M."/>
            <person name="Perotto S."/>
            <person name="Peter M."/>
            <person name="Riley R."/>
            <person name="Sitrit Y."/>
            <person name="Stielow B."/>
            <person name="Szollosi G."/>
            <person name="Zifcakova L."/>
            <person name="Stursova M."/>
            <person name="Spatafora J.W."/>
            <person name="Tedersoo L."/>
            <person name="Vaario L.-M."/>
            <person name="Yamada A."/>
            <person name="Yan M."/>
            <person name="Wang P."/>
            <person name="Xu J."/>
            <person name="Bruns T."/>
            <person name="Baldrian P."/>
            <person name="Vilgalys R."/>
            <person name="Henrissat B."/>
            <person name="Grigoriev I.V."/>
            <person name="Hibbett D."/>
            <person name="Nagy L.G."/>
            <person name="Martin F.M."/>
        </authorList>
    </citation>
    <scope>NUCLEOTIDE SEQUENCE</scope>
    <source>
        <strain evidence="1">P2</strain>
    </source>
</reference>
<accession>A0ACB6YYA3</accession>
<protein>
    <submittedName>
        <fullName evidence="1">Uncharacterized protein</fullName>
    </submittedName>
</protein>